<evidence type="ECO:0000313" key="1">
    <source>
        <dbReference type="EMBL" id="QCD95658.1"/>
    </source>
</evidence>
<organism evidence="1 2">
    <name type="scientific">Vigna unguiculata</name>
    <name type="common">Cowpea</name>
    <dbReference type="NCBI Taxonomy" id="3917"/>
    <lineage>
        <taxon>Eukaryota</taxon>
        <taxon>Viridiplantae</taxon>
        <taxon>Streptophyta</taxon>
        <taxon>Embryophyta</taxon>
        <taxon>Tracheophyta</taxon>
        <taxon>Spermatophyta</taxon>
        <taxon>Magnoliopsida</taxon>
        <taxon>eudicotyledons</taxon>
        <taxon>Gunneridae</taxon>
        <taxon>Pentapetalae</taxon>
        <taxon>rosids</taxon>
        <taxon>fabids</taxon>
        <taxon>Fabales</taxon>
        <taxon>Fabaceae</taxon>
        <taxon>Papilionoideae</taxon>
        <taxon>50 kb inversion clade</taxon>
        <taxon>NPAAA clade</taxon>
        <taxon>indigoferoid/millettioid clade</taxon>
        <taxon>Phaseoleae</taxon>
        <taxon>Vigna</taxon>
    </lineage>
</organism>
<protein>
    <submittedName>
        <fullName evidence="1">Uncharacterized protein</fullName>
    </submittedName>
</protein>
<accession>A0A4D6M4Y4</accession>
<sequence>MRTLLLRDAKIVIDVVVDVAVRLNAVRVVTDRGRCRCRHKVYLLIVPHCWNGLRREVVREAPWRLEGTASPKSSLPAELRFTTEIQHNP</sequence>
<reference evidence="1 2" key="1">
    <citation type="submission" date="2019-04" db="EMBL/GenBank/DDBJ databases">
        <title>An improved genome assembly and genetic linkage map for asparagus bean, Vigna unguiculata ssp. sesquipedialis.</title>
        <authorList>
            <person name="Xia Q."/>
            <person name="Zhang R."/>
            <person name="Dong Y."/>
        </authorList>
    </citation>
    <scope>NUCLEOTIDE SEQUENCE [LARGE SCALE GENOMIC DNA]</scope>
    <source>
        <tissue evidence="1">Leaf</tissue>
    </source>
</reference>
<name>A0A4D6M4Y4_VIGUN</name>
<dbReference type="AlphaFoldDB" id="A0A4D6M4Y4"/>
<gene>
    <name evidence="1" type="ORF">DEO72_LG6g353</name>
</gene>
<dbReference type="Proteomes" id="UP000501690">
    <property type="component" value="Linkage Group LG6"/>
</dbReference>
<keyword evidence="2" id="KW-1185">Reference proteome</keyword>
<evidence type="ECO:0000313" key="2">
    <source>
        <dbReference type="Proteomes" id="UP000501690"/>
    </source>
</evidence>
<dbReference type="EMBL" id="CP039350">
    <property type="protein sequence ID" value="QCD95658.1"/>
    <property type="molecule type" value="Genomic_DNA"/>
</dbReference>
<proteinExistence type="predicted"/>